<dbReference type="PhylomeDB" id="B3RRZ2"/>
<evidence type="ECO:0000256" key="4">
    <source>
        <dbReference type="ARBA" id="ARBA00023040"/>
    </source>
</evidence>
<dbReference type="GO" id="GO:0071482">
    <property type="term" value="P:cellular response to light stimulus"/>
    <property type="evidence" value="ECO:0000318"/>
    <property type="project" value="GO_Central"/>
</dbReference>
<feature type="transmembrane region" description="Helical" evidence="8">
    <location>
        <begin position="20"/>
        <end position="44"/>
    </location>
</feature>
<evidence type="ECO:0000256" key="8">
    <source>
        <dbReference type="SAM" id="Phobius"/>
    </source>
</evidence>
<dbReference type="RefSeq" id="XP_002110429.1">
    <property type="nucleotide sequence ID" value="XM_002110393.1"/>
</dbReference>
<evidence type="ECO:0000256" key="1">
    <source>
        <dbReference type="ARBA" id="ARBA00004141"/>
    </source>
</evidence>
<feature type="transmembrane region" description="Helical" evidence="8">
    <location>
        <begin position="98"/>
        <end position="119"/>
    </location>
</feature>
<keyword evidence="6" id="KW-0675">Receptor</keyword>
<dbReference type="InterPro" id="IPR000276">
    <property type="entry name" value="GPCR_Rhodpsn"/>
</dbReference>
<protein>
    <recommendedName>
        <fullName evidence="9">G-protein coupled receptors family 1 profile domain-containing protein</fullName>
    </recommendedName>
</protein>
<dbReference type="Pfam" id="PF00001">
    <property type="entry name" value="7tm_1"/>
    <property type="match status" value="1"/>
</dbReference>
<evidence type="ECO:0000256" key="6">
    <source>
        <dbReference type="ARBA" id="ARBA00023170"/>
    </source>
</evidence>
<comment type="subcellular location">
    <subcellularLocation>
        <location evidence="1">Membrane</location>
        <topology evidence="1">Multi-pass membrane protein</topology>
    </subcellularLocation>
</comment>
<feature type="transmembrane region" description="Helical" evidence="8">
    <location>
        <begin position="289"/>
        <end position="312"/>
    </location>
</feature>
<evidence type="ECO:0000313" key="11">
    <source>
        <dbReference type="Proteomes" id="UP000009022"/>
    </source>
</evidence>
<dbReference type="AlphaFoldDB" id="B3RRZ2"/>
<sequence length="408" mass="47024">MKYNISSSLDRNVIPLSVGIIQAILLIIIFIIGLVGNILVIVVIKRYEISSSPINILLLNFVSCDILSLFILYPITIIVKFGLPVYPFDSSFCSFEGFLRQTCSIVTILTLTVISVGRYDAIVPPVHKRDHVITQLRAKMFVVWTWIIAFIFSFPPIVGWNHYIYASEFSYCLPQCLHSDRNQSNQSTIQSSLLYGYLLYPLVYNLPLLVMIHNYCNIFRAIQTKTDRLQQRQGFIIRKQSKFLFELRTCRIMFTITAFIMVLMYPYILSRQACFISVGVNDTFASGDAYSIIMSFLGVLTMAAPAVTPAILPLMHRRFKREFYGILCSWTRSHKIQPLIYYVKAETDEHLIRSIDGYIKRNEQRDNKHRIPQDLQEKPANVQAWSGFSFSDVVTRDVRQHNIENHGS</sequence>
<gene>
    <name evidence="10" type="ORF">TRIADDRAFT_54417</name>
</gene>
<dbReference type="HOGENOM" id="CLU_674982_0_0_1"/>
<feature type="transmembrane region" description="Helical" evidence="8">
    <location>
        <begin position="202"/>
        <end position="222"/>
    </location>
</feature>
<dbReference type="InterPro" id="IPR050125">
    <property type="entry name" value="GPCR_opsins"/>
</dbReference>
<dbReference type="CDD" id="cd00637">
    <property type="entry name" value="7tm_classA_rhodopsin-like"/>
    <property type="match status" value="1"/>
</dbReference>
<organism evidence="10 11">
    <name type="scientific">Trichoplax adhaerens</name>
    <name type="common">Trichoplax reptans</name>
    <dbReference type="NCBI Taxonomy" id="10228"/>
    <lineage>
        <taxon>Eukaryota</taxon>
        <taxon>Metazoa</taxon>
        <taxon>Placozoa</taxon>
        <taxon>Uniplacotomia</taxon>
        <taxon>Trichoplacea</taxon>
        <taxon>Trichoplacidae</taxon>
        <taxon>Trichoplax</taxon>
    </lineage>
</organism>
<dbReference type="PANTHER" id="PTHR24240">
    <property type="entry name" value="OPSIN"/>
    <property type="match status" value="1"/>
</dbReference>
<dbReference type="eggNOG" id="KOG3656">
    <property type="taxonomic scope" value="Eukaryota"/>
</dbReference>
<evidence type="ECO:0000256" key="5">
    <source>
        <dbReference type="ARBA" id="ARBA00023136"/>
    </source>
</evidence>
<dbReference type="SUPFAM" id="SSF81321">
    <property type="entry name" value="Family A G protein-coupled receptor-like"/>
    <property type="match status" value="1"/>
</dbReference>
<keyword evidence="5 8" id="KW-0472">Membrane</keyword>
<reference evidence="10 11" key="1">
    <citation type="journal article" date="2008" name="Nature">
        <title>The Trichoplax genome and the nature of placozoans.</title>
        <authorList>
            <person name="Srivastava M."/>
            <person name="Begovic E."/>
            <person name="Chapman J."/>
            <person name="Putnam N.H."/>
            <person name="Hellsten U."/>
            <person name="Kawashima T."/>
            <person name="Kuo A."/>
            <person name="Mitros T."/>
            <person name="Salamov A."/>
            <person name="Carpenter M.L."/>
            <person name="Signorovitch A.Y."/>
            <person name="Moreno M.A."/>
            <person name="Kamm K."/>
            <person name="Grimwood J."/>
            <person name="Schmutz J."/>
            <person name="Shapiro H."/>
            <person name="Grigoriev I.V."/>
            <person name="Buss L.W."/>
            <person name="Schierwater B."/>
            <person name="Dellaporta S.L."/>
            <person name="Rokhsar D.S."/>
        </authorList>
    </citation>
    <scope>NUCLEOTIDE SEQUENCE [LARGE SCALE GENOMIC DNA]</scope>
    <source>
        <strain evidence="10 11">Grell-BS-1999</strain>
    </source>
</reference>
<keyword evidence="4" id="KW-0297">G-protein coupled receptor</keyword>
<dbReference type="GO" id="GO:0007602">
    <property type="term" value="P:phototransduction"/>
    <property type="evidence" value="ECO:0000318"/>
    <property type="project" value="GO_Central"/>
</dbReference>
<dbReference type="PROSITE" id="PS50262">
    <property type="entry name" value="G_PROTEIN_RECEP_F1_2"/>
    <property type="match status" value="1"/>
</dbReference>
<feature type="transmembrane region" description="Helical" evidence="8">
    <location>
        <begin position="56"/>
        <end position="78"/>
    </location>
</feature>
<accession>B3RRZ2</accession>
<dbReference type="GO" id="GO:0007186">
    <property type="term" value="P:G protein-coupled receptor signaling pathway"/>
    <property type="evidence" value="ECO:0000318"/>
    <property type="project" value="GO_Central"/>
</dbReference>
<keyword evidence="11" id="KW-1185">Reference proteome</keyword>
<dbReference type="EMBL" id="DS985243">
    <property type="protein sequence ID" value="EDV26433.1"/>
    <property type="molecule type" value="Genomic_DNA"/>
</dbReference>
<keyword evidence="7" id="KW-0807">Transducer</keyword>
<evidence type="ECO:0000259" key="9">
    <source>
        <dbReference type="PROSITE" id="PS50262"/>
    </source>
</evidence>
<dbReference type="Gene3D" id="1.20.1070.10">
    <property type="entry name" value="Rhodopsin 7-helix transmembrane proteins"/>
    <property type="match status" value="1"/>
</dbReference>
<name>B3RRZ2_TRIAD</name>
<dbReference type="InterPro" id="IPR017452">
    <property type="entry name" value="GPCR_Rhodpsn_7TM"/>
</dbReference>
<evidence type="ECO:0000256" key="3">
    <source>
        <dbReference type="ARBA" id="ARBA00022989"/>
    </source>
</evidence>
<dbReference type="InParanoid" id="B3RRZ2"/>
<evidence type="ECO:0000256" key="7">
    <source>
        <dbReference type="ARBA" id="ARBA00023224"/>
    </source>
</evidence>
<evidence type="ECO:0000313" key="10">
    <source>
        <dbReference type="EMBL" id="EDV26433.1"/>
    </source>
</evidence>
<keyword evidence="2 8" id="KW-0812">Transmembrane</keyword>
<dbReference type="OrthoDB" id="9996086at2759"/>
<dbReference type="GeneID" id="6751644"/>
<dbReference type="GO" id="GO:0008020">
    <property type="term" value="F:G protein-coupled photoreceptor activity"/>
    <property type="evidence" value="ECO:0000318"/>
    <property type="project" value="GO_Central"/>
</dbReference>
<dbReference type="PRINTS" id="PR00237">
    <property type="entry name" value="GPCRRHODOPSN"/>
</dbReference>
<feature type="domain" description="G-protein coupled receptors family 1 profile" evidence="9">
    <location>
        <begin position="36"/>
        <end position="312"/>
    </location>
</feature>
<evidence type="ECO:0000256" key="2">
    <source>
        <dbReference type="ARBA" id="ARBA00022692"/>
    </source>
</evidence>
<dbReference type="KEGG" id="tad:TRIADDRAFT_54417"/>
<feature type="transmembrane region" description="Helical" evidence="8">
    <location>
        <begin position="140"/>
        <end position="160"/>
    </location>
</feature>
<keyword evidence="3 8" id="KW-1133">Transmembrane helix</keyword>
<dbReference type="Proteomes" id="UP000009022">
    <property type="component" value="Unassembled WGS sequence"/>
</dbReference>
<feature type="transmembrane region" description="Helical" evidence="8">
    <location>
        <begin position="243"/>
        <end position="269"/>
    </location>
</feature>
<dbReference type="CTD" id="6751644"/>
<proteinExistence type="predicted"/>
<dbReference type="STRING" id="10228.B3RRZ2"/>
<dbReference type="GO" id="GO:0005886">
    <property type="term" value="C:plasma membrane"/>
    <property type="evidence" value="ECO:0000318"/>
    <property type="project" value="GO_Central"/>
</dbReference>